<organism evidence="3 4">
    <name type="scientific">Nonomuraea insulae</name>
    <dbReference type="NCBI Taxonomy" id="1616787"/>
    <lineage>
        <taxon>Bacteria</taxon>
        <taxon>Bacillati</taxon>
        <taxon>Actinomycetota</taxon>
        <taxon>Actinomycetes</taxon>
        <taxon>Streptosporangiales</taxon>
        <taxon>Streptosporangiaceae</taxon>
        <taxon>Nonomuraea</taxon>
    </lineage>
</organism>
<evidence type="ECO:0000256" key="1">
    <source>
        <dbReference type="SAM" id="Phobius"/>
    </source>
</evidence>
<evidence type="ECO:0000313" key="4">
    <source>
        <dbReference type="Proteomes" id="UP001596058"/>
    </source>
</evidence>
<feature type="transmembrane region" description="Helical" evidence="1">
    <location>
        <begin position="209"/>
        <end position="226"/>
    </location>
</feature>
<dbReference type="EMBL" id="JBHSPA010000025">
    <property type="protein sequence ID" value="MFC5826475.1"/>
    <property type="molecule type" value="Genomic_DNA"/>
</dbReference>
<reference evidence="4" key="1">
    <citation type="journal article" date="2019" name="Int. J. Syst. Evol. Microbiol.">
        <title>The Global Catalogue of Microorganisms (GCM) 10K type strain sequencing project: providing services to taxonomists for standard genome sequencing and annotation.</title>
        <authorList>
            <consortium name="The Broad Institute Genomics Platform"/>
            <consortium name="The Broad Institute Genome Sequencing Center for Infectious Disease"/>
            <person name="Wu L."/>
            <person name="Ma J."/>
        </authorList>
    </citation>
    <scope>NUCLEOTIDE SEQUENCE [LARGE SCALE GENOMIC DNA]</scope>
    <source>
        <strain evidence="4">CCUG 53903</strain>
    </source>
</reference>
<feature type="transmembrane region" description="Helical" evidence="1">
    <location>
        <begin position="232"/>
        <end position="250"/>
    </location>
</feature>
<name>A0ABW1CL22_9ACTN</name>
<dbReference type="PANTHER" id="PTHR23028">
    <property type="entry name" value="ACETYLTRANSFERASE"/>
    <property type="match status" value="1"/>
</dbReference>
<feature type="transmembrane region" description="Helical" evidence="1">
    <location>
        <begin position="187"/>
        <end position="204"/>
    </location>
</feature>
<evidence type="ECO:0000313" key="3">
    <source>
        <dbReference type="EMBL" id="MFC5826475.1"/>
    </source>
</evidence>
<protein>
    <submittedName>
        <fullName evidence="3">Acyltransferase family protein</fullName>
        <ecNumber evidence="3">2.3.-.-</ecNumber>
    </submittedName>
</protein>
<feature type="transmembrane region" description="Helical" evidence="1">
    <location>
        <begin position="160"/>
        <end position="181"/>
    </location>
</feature>
<dbReference type="EC" id="2.3.-.-" evidence="3"/>
<dbReference type="InterPro" id="IPR002656">
    <property type="entry name" value="Acyl_transf_3_dom"/>
</dbReference>
<dbReference type="PANTHER" id="PTHR23028:SF131">
    <property type="entry name" value="BLR2367 PROTEIN"/>
    <property type="match status" value="1"/>
</dbReference>
<feature type="transmembrane region" description="Helical" evidence="1">
    <location>
        <begin position="84"/>
        <end position="102"/>
    </location>
</feature>
<feature type="transmembrane region" description="Helical" evidence="1">
    <location>
        <begin position="43"/>
        <end position="63"/>
    </location>
</feature>
<dbReference type="Pfam" id="PF01757">
    <property type="entry name" value="Acyl_transf_3"/>
    <property type="match status" value="1"/>
</dbReference>
<dbReference type="RefSeq" id="WP_379515988.1">
    <property type="nucleotide sequence ID" value="NZ_JBHSPA010000025.1"/>
</dbReference>
<dbReference type="GO" id="GO:0016746">
    <property type="term" value="F:acyltransferase activity"/>
    <property type="evidence" value="ECO:0007669"/>
    <property type="project" value="UniProtKB-KW"/>
</dbReference>
<keyword evidence="1" id="KW-0812">Transmembrane</keyword>
<feature type="transmembrane region" description="Helical" evidence="1">
    <location>
        <begin position="314"/>
        <end position="332"/>
    </location>
</feature>
<keyword evidence="3" id="KW-0808">Transferase</keyword>
<dbReference type="Proteomes" id="UP001596058">
    <property type="component" value="Unassembled WGS sequence"/>
</dbReference>
<sequence>MPTDLSDSSHTRMAWLDALRAIAAVAVLAEHLLQAVMPALRPYWCNLGVFGVMVFFLVSGYIIPISLERRGDLRAFWISRAFRLYPLYLAVIALTLALSSWIPVRDAVPRDPSAVAAHATMLTDAMGVAVMVDPMWTLSYEMVFYLVAAAMYAGGLHRHAGAAAVLFAAGAAVAGSLLTGPSLTGNWPVWVSSAAFAIGLTCVVARRGAVAAACGLGIGAVALLFLTSPVPWFGAAILAVMFIGTTINRWERGTGRLWPVLPAAVLVAAIPAWASQAGWWWVQPDVWIITLAMAGALFAGVMAMRRRWRVPRPLLWMGLISYSLYLTHIPMLRLLTAVAGDLSTAPLPVQGLLVVLVSAGLLAVSHVTYRLVERPAQRLGRTLTARPAREAVVPEPA</sequence>
<feature type="transmembrane region" description="Helical" evidence="1">
    <location>
        <begin position="286"/>
        <end position="302"/>
    </location>
</feature>
<feature type="transmembrane region" description="Helical" evidence="1">
    <location>
        <begin position="257"/>
        <end position="274"/>
    </location>
</feature>
<feature type="domain" description="Acyltransferase 3" evidence="2">
    <location>
        <begin position="14"/>
        <end position="357"/>
    </location>
</feature>
<keyword evidence="1" id="KW-0472">Membrane</keyword>
<accession>A0ABW1CL22</accession>
<feature type="transmembrane region" description="Helical" evidence="1">
    <location>
        <begin position="135"/>
        <end position="153"/>
    </location>
</feature>
<dbReference type="InterPro" id="IPR050879">
    <property type="entry name" value="Acyltransferase_3"/>
</dbReference>
<evidence type="ECO:0000259" key="2">
    <source>
        <dbReference type="Pfam" id="PF01757"/>
    </source>
</evidence>
<gene>
    <name evidence="3" type="ORF">ACFPZ3_21620</name>
</gene>
<comment type="caution">
    <text evidence="3">The sequence shown here is derived from an EMBL/GenBank/DDBJ whole genome shotgun (WGS) entry which is preliminary data.</text>
</comment>
<keyword evidence="4" id="KW-1185">Reference proteome</keyword>
<proteinExistence type="predicted"/>
<keyword evidence="1" id="KW-1133">Transmembrane helix</keyword>
<feature type="transmembrane region" description="Helical" evidence="1">
    <location>
        <begin position="352"/>
        <end position="372"/>
    </location>
</feature>
<keyword evidence="3" id="KW-0012">Acyltransferase</keyword>